<protein>
    <recommendedName>
        <fullName evidence="3">Saccharopine dehydrogenase NADP binding domain-containing protein</fullName>
    </recommendedName>
</protein>
<keyword evidence="2" id="KW-1185">Reference proteome</keyword>
<evidence type="ECO:0008006" key="3">
    <source>
        <dbReference type="Google" id="ProtNLM"/>
    </source>
</evidence>
<evidence type="ECO:0000313" key="1">
    <source>
        <dbReference type="EMBL" id="KAL3822978.1"/>
    </source>
</evidence>
<sequence>MAARRPRRSIVGAIRSFLPITAAIVAPLHRPTPRCDAMRVLVIGGSGRVGGSTVRWLERLTKPTKTRITTDDDDVVSISIGGRKWESYDAALRSGVIPRDDANFDFVNIDVDGDANALAESLRRWKGDDDGTTRTRTTNTEVCIVVNTAGPFQGRRSPTLLSCCIDMSIHYVDVCDEWELAEASRTKLHRGAIEAGSTCVICCGIWPGVSALMAAEGVSQLVSRLDDDDGDGDDGDVVVESVDYSFFTAGTGNAGPTIVSATFLLLATEVMTFLQGKRTYIEPWTSRKDVDFGGNVGTRPVWLLDNPDVPTTAMYLHHDRRNKGKAGNDDDKPRGDAVAVRNCSSRFGTSPLFWNYLFGAMKVLPRSLLYDRDAMQGFSLFSEPIIRFVDMLVGSTNAMRVDITASRREAVDGDGDDGKGRKREFRRESVTLRMVHPDLESCVGLATASFALEVADSVVTRGGARGGFREKMGKESTIEPGVWFPVELGERARTNILRSVRQDASVYELGEDFA</sequence>
<dbReference type="PANTHER" id="PTHR43796:SF2">
    <property type="entry name" value="CARBOXYNORSPERMIDINE SYNTHASE"/>
    <property type="match status" value="1"/>
</dbReference>
<dbReference type="PANTHER" id="PTHR43796">
    <property type="entry name" value="CARBOXYNORSPERMIDINE SYNTHASE"/>
    <property type="match status" value="1"/>
</dbReference>
<proteinExistence type="predicted"/>
<reference evidence="1 2" key="1">
    <citation type="submission" date="2024-10" db="EMBL/GenBank/DDBJ databases">
        <title>Updated reference genomes for cyclostephanoid diatoms.</title>
        <authorList>
            <person name="Roberts W.R."/>
            <person name="Alverson A.J."/>
        </authorList>
    </citation>
    <scope>NUCLEOTIDE SEQUENCE [LARGE SCALE GENOMIC DNA]</scope>
    <source>
        <strain evidence="1 2">AJA228-03</strain>
    </source>
</reference>
<organism evidence="1 2">
    <name type="scientific">Cyclostephanos tholiformis</name>
    <dbReference type="NCBI Taxonomy" id="382380"/>
    <lineage>
        <taxon>Eukaryota</taxon>
        <taxon>Sar</taxon>
        <taxon>Stramenopiles</taxon>
        <taxon>Ochrophyta</taxon>
        <taxon>Bacillariophyta</taxon>
        <taxon>Coscinodiscophyceae</taxon>
        <taxon>Thalassiosirophycidae</taxon>
        <taxon>Stephanodiscales</taxon>
        <taxon>Stephanodiscaceae</taxon>
        <taxon>Cyclostephanos</taxon>
    </lineage>
</organism>
<name>A0ABD3SF28_9STRA</name>
<dbReference type="Proteomes" id="UP001530377">
    <property type="component" value="Unassembled WGS sequence"/>
</dbReference>
<comment type="caution">
    <text evidence="1">The sequence shown here is derived from an EMBL/GenBank/DDBJ whole genome shotgun (WGS) entry which is preliminary data.</text>
</comment>
<dbReference type="SUPFAM" id="SSF51735">
    <property type="entry name" value="NAD(P)-binding Rossmann-fold domains"/>
    <property type="match status" value="1"/>
</dbReference>
<accession>A0ABD3SF28</accession>
<evidence type="ECO:0000313" key="2">
    <source>
        <dbReference type="Proteomes" id="UP001530377"/>
    </source>
</evidence>
<gene>
    <name evidence="1" type="ORF">ACHAXA_008118</name>
</gene>
<dbReference type="EMBL" id="JALLPB020000049">
    <property type="protein sequence ID" value="KAL3822978.1"/>
    <property type="molecule type" value="Genomic_DNA"/>
</dbReference>
<dbReference type="InterPro" id="IPR036291">
    <property type="entry name" value="NAD(P)-bd_dom_sf"/>
</dbReference>
<dbReference type="AlphaFoldDB" id="A0ABD3SF28"/>
<dbReference type="Gene3D" id="3.40.50.720">
    <property type="entry name" value="NAD(P)-binding Rossmann-like Domain"/>
    <property type="match status" value="1"/>
</dbReference>